<proteinExistence type="predicted"/>
<name>A0ABP8WPH7_9ACTN</name>
<protein>
    <submittedName>
        <fullName evidence="1">Uncharacterized protein</fullName>
    </submittedName>
</protein>
<gene>
    <name evidence="1" type="ORF">GCM10023349_05610</name>
</gene>
<accession>A0ABP8WPH7</accession>
<evidence type="ECO:0000313" key="1">
    <source>
        <dbReference type="EMBL" id="GAA4693271.1"/>
    </source>
</evidence>
<organism evidence="1 2">
    <name type="scientific">Nocardioides conyzicola</name>
    <dbReference type="NCBI Taxonomy" id="1651781"/>
    <lineage>
        <taxon>Bacteria</taxon>
        <taxon>Bacillati</taxon>
        <taxon>Actinomycetota</taxon>
        <taxon>Actinomycetes</taxon>
        <taxon>Propionibacteriales</taxon>
        <taxon>Nocardioidaceae</taxon>
        <taxon>Nocardioides</taxon>
    </lineage>
</organism>
<keyword evidence="2" id="KW-1185">Reference proteome</keyword>
<evidence type="ECO:0000313" key="2">
    <source>
        <dbReference type="Proteomes" id="UP001499974"/>
    </source>
</evidence>
<reference evidence="2" key="1">
    <citation type="journal article" date="2019" name="Int. J. Syst. Evol. Microbiol.">
        <title>The Global Catalogue of Microorganisms (GCM) 10K type strain sequencing project: providing services to taxonomists for standard genome sequencing and annotation.</title>
        <authorList>
            <consortium name="The Broad Institute Genomics Platform"/>
            <consortium name="The Broad Institute Genome Sequencing Center for Infectious Disease"/>
            <person name="Wu L."/>
            <person name="Ma J."/>
        </authorList>
    </citation>
    <scope>NUCLEOTIDE SEQUENCE [LARGE SCALE GENOMIC DNA]</scope>
    <source>
        <strain evidence="2">JCM 18531</strain>
    </source>
</reference>
<dbReference type="Proteomes" id="UP001499974">
    <property type="component" value="Unassembled WGS sequence"/>
</dbReference>
<comment type="caution">
    <text evidence="1">The sequence shown here is derived from an EMBL/GenBank/DDBJ whole genome shotgun (WGS) entry which is preliminary data.</text>
</comment>
<dbReference type="EMBL" id="BAABKM010000001">
    <property type="protein sequence ID" value="GAA4693271.1"/>
    <property type="molecule type" value="Genomic_DNA"/>
</dbReference>
<dbReference type="RefSeq" id="WP_345519005.1">
    <property type="nucleotide sequence ID" value="NZ_BAABKM010000001.1"/>
</dbReference>
<sequence>MLPDRHTDELTIDDLGPGWEETKRALDAVQADLSRTVPGAPRLLLLWRNADPTRASNEADVPDGRWAYIGKARDWYFGANGGFALPREYANAVQAIASDVSDAVVDTLLGYYAYWPHCPDDDCALEVRLDAERRCWWSCRAGDHNVGEVGHLPTPAS</sequence>